<evidence type="ECO:0000259" key="1">
    <source>
        <dbReference type="Pfam" id="PF05685"/>
    </source>
</evidence>
<dbReference type="PATRIC" id="fig|1254432.3.peg.779"/>
<evidence type="ECO:0000313" key="3">
    <source>
        <dbReference type="Proteomes" id="UP000014803"/>
    </source>
</evidence>
<evidence type="ECO:0000313" key="2">
    <source>
        <dbReference type="EMBL" id="AGP33652.1"/>
    </source>
</evidence>
<dbReference type="HOGENOM" id="CLU_076312_6_0_7"/>
<proteinExistence type="predicted"/>
<dbReference type="InterPro" id="IPR011335">
    <property type="entry name" value="Restrct_endonuc-II-like"/>
</dbReference>
<dbReference type="Pfam" id="PF05685">
    <property type="entry name" value="Uma2"/>
    <property type="match status" value="1"/>
</dbReference>
<dbReference type="InterPro" id="IPR012296">
    <property type="entry name" value="Nuclease_put_TT1808"/>
</dbReference>
<dbReference type="InterPro" id="IPR008538">
    <property type="entry name" value="Uma2"/>
</dbReference>
<dbReference type="STRING" id="1254432.SCE1572_03550"/>
<organism evidence="2 3">
    <name type="scientific">Sorangium cellulosum So0157-2</name>
    <dbReference type="NCBI Taxonomy" id="1254432"/>
    <lineage>
        <taxon>Bacteria</taxon>
        <taxon>Pseudomonadati</taxon>
        <taxon>Myxococcota</taxon>
        <taxon>Polyangia</taxon>
        <taxon>Polyangiales</taxon>
        <taxon>Polyangiaceae</taxon>
        <taxon>Sorangium</taxon>
    </lineage>
</organism>
<dbReference type="PANTHER" id="PTHR36558">
    <property type="entry name" value="GLR1098 PROTEIN"/>
    <property type="match status" value="1"/>
</dbReference>
<feature type="domain" description="Putative restriction endonuclease" evidence="1">
    <location>
        <begin position="26"/>
        <end position="184"/>
    </location>
</feature>
<gene>
    <name evidence="2" type="ORF">SCE1572_03550</name>
</gene>
<dbReference type="CDD" id="cd06260">
    <property type="entry name" value="DUF820-like"/>
    <property type="match status" value="1"/>
</dbReference>
<dbReference type="Gene3D" id="3.90.1570.10">
    <property type="entry name" value="tt1808, chain A"/>
    <property type="match status" value="1"/>
</dbReference>
<reference evidence="2 3" key="1">
    <citation type="journal article" date="2013" name="Sci. Rep.">
        <title>Extraordinary expansion of a Sorangium cellulosum genome from an alkaline milieu.</title>
        <authorList>
            <person name="Han K."/>
            <person name="Li Z.F."/>
            <person name="Peng R."/>
            <person name="Zhu L.P."/>
            <person name="Zhou T."/>
            <person name="Wang L.G."/>
            <person name="Li S.G."/>
            <person name="Zhang X.B."/>
            <person name="Hu W."/>
            <person name="Wu Z.H."/>
            <person name="Qin N."/>
            <person name="Li Y.Z."/>
        </authorList>
    </citation>
    <scope>NUCLEOTIDE SEQUENCE [LARGE SCALE GENOMIC DNA]</scope>
    <source>
        <strain evidence="2 3">So0157-2</strain>
    </source>
</reference>
<accession>S4XKE6</accession>
<name>S4XKE6_SORCE</name>
<protein>
    <recommendedName>
        <fullName evidence="1">Putative restriction endonuclease domain-containing protein</fullName>
    </recommendedName>
</protein>
<sequence length="214" mass="23691">MWTRSASWVKLRTMAQAAARTGLSPQEYLAFERSSPLRHEYADGEIFAMAGGTLEHSAVAANVIGELRSALQGRGCRVLTSDMRIKIAATRRYVYPDGAVVCSRPEFEDEQRDTLLNPRLVVEVLSDSSEGYDRGEKFAQYRTLPSLEEYVLASQKAPRIEVFTRQPDGAWLLRIHGPGERAALSSLDCALDVDRVYLDVFDRSPTGDGPPAAP</sequence>
<dbReference type="Proteomes" id="UP000014803">
    <property type="component" value="Chromosome"/>
</dbReference>
<dbReference type="eggNOG" id="COG4636">
    <property type="taxonomic scope" value="Bacteria"/>
</dbReference>
<dbReference type="AlphaFoldDB" id="S4XKE6"/>
<dbReference type="KEGG" id="scu:SCE1572_03550"/>
<dbReference type="SUPFAM" id="SSF52980">
    <property type="entry name" value="Restriction endonuclease-like"/>
    <property type="match status" value="1"/>
</dbReference>
<dbReference type="EMBL" id="CP003969">
    <property type="protein sequence ID" value="AGP33652.1"/>
    <property type="molecule type" value="Genomic_DNA"/>
</dbReference>
<dbReference type="PANTHER" id="PTHR36558:SF1">
    <property type="entry name" value="RESTRICTION ENDONUCLEASE DOMAIN-CONTAINING PROTEIN-RELATED"/>
    <property type="match status" value="1"/>
</dbReference>